<reference evidence="2 3" key="1">
    <citation type="journal article" date="2014" name="Genome Announc.">
        <title>The Genome of the Predominant Equine Lactobacillus Species, Lactobacillus equi, Is Reflective of Its Lifestyle Adaptations to an Herbivorous Host.</title>
        <authorList>
            <person name="O'Donnell M.M."/>
            <person name="Harris H.M."/>
            <person name="O'Toole P.W."/>
            <person name="Ross R.P."/>
        </authorList>
    </citation>
    <scope>NUCLEOTIDE SEQUENCE [LARGE SCALE GENOMIC DNA]</scope>
    <source>
        <strain evidence="2 3">DPC 6820</strain>
    </source>
</reference>
<dbReference type="RefSeq" id="WP_023859337.1">
    <property type="nucleotide sequence ID" value="NZ_AWWH01000071.1"/>
</dbReference>
<protein>
    <recommendedName>
        <fullName evidence="1">HTH cro/C1-type domain-containing protein</fullName>
    </recommendedName>
</protein>
<dbReference type="AlphaFoldDB" id="V7HZ35"/>
<dbReference type="EMBL" id="AWWH01000071">
    <property type="protein sequence ID" value="ETA74458.1"/>
    <property type="molecule type" value="Genomic_DNA"/>
</dbReference>
<dbReference type="Gene3D" id="1.10.260.40">
    <property type="entry name" value="lambda repressor-like DNA-binding domains"/>
    <property type="match status" value="1"/>
</dbReference>
<sequence length="174" mass="21010">MVEQNKKKVFYNPEYEKEDEYTEVWKLELVSVKDVDDLLVYNHYWKDSDGELWGDFDNPMENVKRAIVAYRERKDYMSSKAIKNLRKSMNMTVREFSKKYGISTSSLTQIENDQRIQTRYQEALFELIKDNIDLKKKFKVEISKKKIVEKEVLDYMHYGSSEKFELEKIRVEVM</sequence>
<accession>V7HZ35</accession>
<keyword evidence="3" id="KW-1185">Reference proteome</keyword>
<evidence type="ECO:0000313" key="3">
    <source>
        <dbReference type="Proteomes" id="UP000018559"/>
    </source>
</evidence>
<feature type="domain" description="HTH cro/C1-type" evidence="1">
    <location>
        <begin position="82"/>
        <end position="115"/>
    </location>
</feature>
<dbReference type="Pfam" id="PF01381">
    <property type="entry name" value="HTH_3"/>
    <property type="match status" value="1"/>
</dbReference>
<dbReference type="InterPro" id="IPR001387">
    <property type="entry name" value="Cro/C1-type_HTH"/>
</dbReference>
<evidence type="ECO:0000313" key="2">
    <source>
        <dbReference type="EMBL" id="ETA74458.1"/>
    </source>
</evidence>
<name>V7HZ35_9LACO</name>
<dbReference type="SUPFAM" id="SSF47413">
    <property type="entry name" value="lambda repressor-like DNA-binding domains"/>
    <property type="match status" value="1"/>
</dbReference>
<dbReference type="GO" id="GO:0003677">
    <property type="term" value="F:DNA binding"/>
    <property type="evidence" value="ECO:0007669"/>
    <property type="project" value="InterPro"/>
</dbReference>
<dbReference type="Proteomes" id="UP000018559">
    <property type="component" value="Unassembled WGS sequence"/>
</dbReference>
<comment type="caution">
    <text evidence="2">The sequence shown here is derived from an EMBL/GenBank/DDBJ whole genome shotgun (WGS) entry which is preliminary data.</text>
</comment>
<organism evidence="2 3">
    <name type="scientific">Ligilactobacillus equi DPC 6820</name>
    <dbReference type="NCBI Taxonomy" id="1392007"/>
    <lineage>
        <taxon>Bacteria</taxon>
        <taxon>Bacillati</taxon>
        <taxon>Bacillota</taxon>
        <taxon>Bacilli</taxon>
        <taxon>Lactobacillales</taxon>
        <taxon>Lactobacillaceae</taxon>
        <taxon>Ligilactobacillus</taxon>
    </lineage>
</organism>
<proteinExistence type="predicted"/>
<dbReference type="CDD" id="cd00093">
    <property type="entry name" value="HTH_XRE"/>
    <property type="match status" value="1"/>
</dbReference>
<evidence type="ECO:0000259" key="1">
    <source>
        <dbReference type="PROSITE" id="PS50943"/>
    </source>
</evidence>
<dbReference type="PROSITE" id="PS50943">
    <property type="entry name" value="HTH_CROC1"/>
    <property type="match status" value="1"/>
</dbReference>
<dbReference type="PATRIC" id="fig|1392007.3.peg.733"/>
<dbReference type="InterPro" id="IPR010982">
    <property type="entry name" value="Lambda_DNA-bd_dom_sf"/>
</dbReference>
<gene>
    <name evidence="2" type="ORF">LEQ_1651c</name>
</gene>